<feature type="compositionally biased region" description="Acidic residues" evidence="12">
    <location>
        <begin position="787"/>
        <end position="803"/>
    </location>
</feature>
<evidence type="ECO:0000256" key="12">
    <source>
        <dbReference type="SAM" id="MobiDB-lite"/>
    </source>
</evidence>
<evidence type="ECO:0000256" key="3">
    <source>
        <dbReference type="ARBA" id="ARBA00022679"/>
    </source>
</evidence>
<keyword evidence="6 10" id="KW-0863">Zinc-finger</keyword>
<dbReference type="PROSITE" id="PS50069">
    <property type="entry name" value="CULLIN_2"/>
    <property type="match status" value="1"/>
</dbReference>
<dbReference type="InterPro" id="IPR002867">
    <property type="entry name" value="IBR_dom"/>
</dbReference>
<feature type="region of interest" description="Disordered" evidence="12">
    <location>
        <begin position="766"/>
        <end position="846"/>
    </location>
</feature>
<feature type="compositionally biased region" description="Polar residues" evidence="12">
    <location>
        <begin position="400"/>
        <end position="417"/>
    </location>
</feature>
<dbReference type="SMART" id="SM00884">
    <property type="entry name" value="Cullin_Nedd8"/>
    <property type="match status" value="1"/>
</dbReference>
<feature type="compositionally biased region" description="Acidic residues" evidence="12">
    <location>
        <begin position="836"/>
        <end position="846"/>
    </location>
</feature>
<evidence type="ECO:0000256" key="5">
    <source>
        <dbReference type="ARBA" id="ARBA00022737"/>
    </source>
</evidence>
<dbReference type="InterPro" id="IPR036388">
    <property type="entry name" value="WH-like_DNA-bd_sf"/>
</dbReference>
<dbReference type="SUPFAM" id="SSF57850">
    <property type="entry name" value="RING/U-box"/>
    <property type="match status" value="3"/>
</dbReference>
<name>A0ABQ0FPP7_APOSI</name>
<keyword evidence="9" id="KW-0832">Ubl conjugation</keyword>
<evidence type="ECO:0000256" key="6">
    <source>
        <dbReference type="ARBA" id="ARBA00022771"/>
    </source>
</evidence>
<comment type="similarity">
    <text evidence="11">Belongs to the cullin family.</text>
</comment>
<dbReference type="Pfam" id="PF01485">
    <property type="entry name" value="IBR"/>
    <property type="match status" value="1"/>
</dbReference>
<evidence type="ECO:0000313" key="16">
    <source>
        <dbReference type="EMBL" id="GAB1301120.1"/>
    </source>
</evidence>
<keyword evidence="3" id="KW-0808">Transferase</keyword>
<dbReference type="InterPro" id="IPR016158">
    <property type="entry name" value="Cullin_homology"/>
</dbReference>
<gene>
    <name evidence="16" type="ORF">APTSU1_001635800</name>
</gene>
<dbReference type="Pfam" id="PF22191">
    <property type="entry name" value="IBR_1"/>
    <property type="match status" value="1"/>
</dbReference>
<dbReference type="PROSITE" id="PS01256">
    <property type="entry name" value="CULLIN_1"/>
    <property type="match status" value="1"/>
</dbReference>
<dbReference type="InterPro" id="IPR047561">
    <property type="entry name" value="BRcat_RBR_CUL9"/>
</dbReference>
<keyword evidence="4" id="KW-0479">Metal-binding</keyword>
<dbReference type="Proteomes" id="UP001623349">
    <property type="component" value="Unassembled WGS sequence"/>
</dbReference>
<keyword evidence="17" id="KW-1185">Reference proteome</keyword>
<feature type="compositionally biased region" description="Polar residues" evidence="12">
    <location>
        <begin position="773"/>
        <end position="783"/>
    </location>
</feature>
<evidence type="ECO:0000256" key="7">
    <source>
        <dbReference type="ARBA" id="ARBA00022786"/>
    </source>
</evidence>
<dbReference type="EMBL" id="BAAFST010000017">
    <property type="protein sequence ID" value="GAB1301120.1"/>
    <property type="molecule type" value="Genomic_DNA"/>
</dbReference>
<dbReference type="Gene3D" id="1.10.10.10">
    <property type="entry name" value="Winged helix-like DNA-binding domain superfamily/Winged helix DNA-binding domain"/>
    <property type="match status" value="1"/>
</dbReference>
<dbReference type="Gene3D" id="3.30.40.10">
    <property type="entry name" value="Zinc/RING finger domain, C3HC4 (zinc finger)"/>
    <property type="match status" value="1"/>
</dbReference>
<dbReference type="InterPro" id="IPR013083">
    <property type="entry name" value="Znf_RING/FYVE/PHD"/>
</dbReference>
<evidence type="ECO:0000256" key="1">
    <source>
        <dbReference type="ARBA" id="ARBA00005884"/>
    </source>
</evidence>
<dbReference type="InterPro" id="IPR001841">
    <property type="entry name" value="Znf_RING"/>
</dbReference>
<dbReference type="InterPro" id="IPR017907">
    <property type="entry name" value="Znf_RING_CS"/>
</dbReference>
<feature type="domain" description="RING-type" evidence="15">
    <location>
        <begin position="343"/>
        <end position="607"/>
    </location>
</feature>
<evidence type="ECO:0000259" key="15">
    <source>
        <dbReference type="PROSITE" id="PS51873"/>
    </source>
</evidence>
<dbReference type="Gene3D" id="3.30.230.130">
    <property type="entry name" value="Cullin, Chain C, Domain 2"/>
    <property type="match status" value="1"/>
</dbReference>
<feature type="region of interest" description="Disordered" evidence="12">
    <location>
        <begin position="398"/>
        <end position="417"/>
    </location>
</feature>
<dbReference type="SUPFAM" id="SSF75632">
    <property type="entry name" value="Cullin homology domain"/>
    <property type="match status" value="1"/>
</dbReference>
<proteinExistence type="inferred from homology"/>
<dbReference type="CDD" id="cd20347">
    <property type="entry name" value="BRcat_RBR_CUL9"/>
    <property type="match status" value="1"/>
</dbReference>
<dbReference type="InterPro" id="IPR047560">
    <property type="entry name" value="Rcat_RBR_CUL9"/>
</dbReference>
<evidence type="ECO:0000256" key="9">
    <source>
        <dbReference type="ARBA" id="ARBA00022843"/>
    </source>
</evidence>
<keyword evidence="5" id="KW-0677">Repeat</keyword>
<comment type="similarity">
    <text evidence="1">Belongs to the RBR family. Ariadne subfamily.</text>
</comment>
<evidence type="ECO:0000313" key="17">
    <source>
        <dbReference type="Proteomes" id="UP001623349"/>
    </source>
</evidence>
<keyword evidence="7" id="KW-0833">Ubl conjugation pathway</keyword>
<dbReference type="PANTHER" id="PTHR22771:SF2">
    <property type="entry name" value="CULLIN-9"/>
    <property type="match status" value="1"/>
</dbReference>
<evidence type="ECO:0000259" key="14">
    <source>
        <dbReference type="PROSITE" id="PS50089"/>
    </source>
</evidence>
<dbReference type="InterPro" id="IPR048962">
    <property type="entry name" value="ARIH1-like_UBL"/>
</dbReference>
<dbReference type="InterPro" id="IPR016157">
    <property type="entry name" value="Cullin_CS"/>
</dbReference>
<dbReference type="InterPro" id="IPR019559">
    <property type="entry name" value="Cullin_neddylation_domain"/>
</dbReference>
<organism evidence="16 17">
    <name type="scientific">Apodemus speciosus</name>
    <name type="common">Large Japanese field mouse</name>
    <dbReference type="NCBI Taxonomy" id="105296"/>
    <lineage>
        <taxon>Eukaryota</taxon>
        <taxon>Metazoa</taxon>
        <taxon>Chordata</taxon>
        <taxon>Craniata</taxon>
        <taxon>Vertebrata</taxon>
        <taxon>Euteleostomi</taxon>
        <taxon>Mammalia</taxon>
        <taxon>Eutheria</taxon>
        <taxon>Euarchontoglires</taxon>
        <taxon>Glires</taxon>
        <taxon>Rodentia</taxon>
        <taxon>Myomorpha</taxon>
        <taxon>Muroidea</taxon>
        <taxon>Muridae</taxon>
        <taxon>Murinae</taxon>
        <taxon>Apodemus</taxon>
    </lineage>
</organism>
<dbReference type="InterPro" id="IPR045093">
    <property type="entry name" value="Cullin"/>
</dbReference>
<accession>A0ABQ0FPP7</accession>
<comment type="caution">
    <text evidence="16">The sequence shown here is derived from an EMBL/GenBank/DDBJ whole genome shotgun (WGS) entry which is preliminary data.</text>
</comment>
<evidence type="ECO:0000256" key="11">
    <source>
        <dbReference type="PROSITE-ProRule" id="PRU00330"/>
    </source>
</evidence>
<evidence type="ECO:0000256" key="2">
    <source>
        <dbReference type="ARBA" id="ARBA00022499"/>
    </source>
</evidence>
<sequence length="846" mass="94390">MWASKRGPQGASGGQNYPVLDMGPHRRLQWTWLGRAELQFGDQTLHVSTVQMWLLLKFNQTEEVSVEAVLRDSDLSPELLHQALLPLVSHKGPLTLAEAQNFPQGGVLRLREPPSQTREEALWLIPPQTYLSVEEDEGRTLEQKRNLLSCLLVRILKAHGDKGLHIDQLVCLVLEAWQKGPNPPGRLGSAAAVTVTCSSTDVLSCILHLLGQGYVERRDDRPQVLMYATPEPMGPCRGQADVPFCGNQSTETSKPSPEAVVALASLQLPAGRTMSPQEVEGLMEQTVRQVQETLSLEPDVARHLLAHSHWGTEQLLQSYSDDPEPLLLAAGLRVPQAQAVPTRPDQCPVCVSPLGPHDDSPSLCCLHGCCKAYDKAEHHGGRPEDSCLPLGGQGSLRGISHSSRQSPDDPTTPQKPHTSCWNEYLTTRIEQNFVLNCTCPIADCPAQPTGAFIRNIVSSPEVISKYEKALLRGYVESCSNLTWCTNPQGCDRILCRQGLGSGTTCSKCGWASCFSCSFPEAHYPASCGHMSQWVDDGGYYDGMSVEAQSKHLAKLISKRCPSCQAPIEKNEGCLHMTCARCNHGFCWRCLKSWKPSHKDYYNCSAMVSKAARQEKRFQDYNERCTFHHQAREFAVNLRNQASAIHEVPPPKSFTFLQDACRALEQARKVVLAYACVYSFYSQDTEYMDVVEQQTENLELHTNALQILLEETLLRCQDLASSLRLLRADSLSTGTELLRRIQERLLAILQHSTQDFRVGLQSPSVETREVKASNVPSDQPQGSSGLEVGDEEEEEEEEEEEGDVPEWQHEFDEELDNDSFSYDEESENLDRETFFFGDEDDDDESYD</sequence>
<evidence type="ECO:0000256" key="8">
    <source>
        <dbReference type="ARBA" id="ARBA00022833"/>
    </source>
</evidence>
<dbReference type="SMART" id="SM00647">
    <property type="entry name" value="IBR"/>
    <property type="match status" value="2"/>
</dbReference>
<dbReference type="InterPro" id="IPR044066">
    <property type="entry name" value="TRIAD_supradom"/>
</dbReference>
<dbReference type="PROSITE" id="PS50089">
    <property type="entry name" value="ZF_RING_2"/>
    <property type="match status" value="1"/>
</dbReference>
<dbReference type="Pfam" id="PF21235">
    <property type="entry name" value="UBA_ARI1"/>
    <property type="match status" value="1"/>
</dbReference>
<evidence type="ECO:0000256" key="10">
    <source>
        <dbReference type="PROSITE-ProRule" id="PRU00175"/>
    </source>
</evidence>
<evidence type="ECO:0000259" key="13">
    <source>
        <dbReference type="PROSITE" id="PS50069"/>
    </source>
</evidence>
<keyword evidence="8" id="KW-0862">Zinc</keyword>
<keyword evidence="2" id="KW-1017">Isopeptide bond</keyword>
<feature type="compositionally biased region" description="Acidic residues" evidence="12">
    <location>
        <begin position="810"/>
        <end position="826"/>
    </location>
</feature>
<dbReference type="PROSITE" id="PS00518">
    <property type="entry name" value="ZF_RING_1"/>
    <property type="match status" value="1"/>
</dbReference>
<dbReference type="PANTHER" id="PTHR22771">
    <property type="entry name" value="CULLIN AND GALACTOSE-BINDING DOMAIN-CONTAINING"/>
    <property type="match status" value="1"/>
</dbReference>
<reference evidence="16 17" key="1">
    <citation type="submission" date="2024-08" db="EMBL/GenBank/DDBJ databases">
        <title>The draft genome of Apodemus speciosus.</title>
        <authorList>
            <person name="Nabeshima K."/>
            <person name="Suzuki S."/>
            <person name="Onuma M."/>
        </authorList>
    </citation>
    <scope>NUCLEOTIDE SEQUENCE [LARGE SCALE GENOMIC DNA]</scope>
    <source>
        <strain evidence="16">IB14-021</strain>
    </source>
</reference>
<feature type="domain" description="Cullin family profile" evidence="13">
    <location>
        <begin position="44"/>
        <end position="88"/>
    </location>
</feature>
<feature type="domain" description="RING-type" evidence="14">
    <location>
        <begin position="560"/>
        <end position="603"/>
    </location>
</feature>
<dbReference type="Gene3D" id="1.20.120.1750">
    <property type="match status" value="1"/>
</dbReference>
<protein>
    <submittedName>
        <fullName evidence="16">Cullin-9</fullName>
    </submittedName>
</protein>
<dbReference type="PROSITE" id="PS51873">
    <property type="entry name" value="TRIAD"/>
    <property type="match status" value="1"/>
</dbReference>
<evidence type="ECO:0000256" key="4">
    <source>
        <dbReference type="ARBA" id="ARBA00022723"/>
    </source>
</evidence>
<dbReference type="CDD" id="cd20359">
    <property type="entry name" value="Rcat_RBR_CUL9"/>
    <property type="match status" value="1"/>
</dbReference>
<dbReference type="InterPro" id="IPR036317">
    <property type="entry name" value="Cullin_homology_sf"/>
</dbReference>